<dbReference type="Pfam" id="PF02452">
    <property type="entry name" value="PemK_toxin"/>
    <property type="match status" value="1"/>
</dbReference>
<dbReference type="InterPro" id="IPR003477">
    <property type="entry name" value="PemK-like"/>
</dbReference>
<dbReference type="AlphaFoldDB" id="A0A839V9H7"/>
<accession>A0A839V9H7</accession>
<dbReference type="InterPro" id="IPR011067">
    <property type="entry name" value="Plasmid_toxin/cell-grow_inhib"/>
</dbReference>
<dbReference type="Gene3D" id="2.30.30.110">
    <property type="match status" value="1"/>
</dbReference>
<evidence type="ECO:0000313" key="2">
    <source>
        <dbReference type="Proteomes" id="UP000547614"/>
    </source>
</evidence>
<evidence type="ECO:0000313" key="1">
    <source>
        <dbReference type="EMBL" id="MBB3190565.1"/>
    </source>
</evidence>
<sequence>MSFEAFNVVVVPFPFTDRSTAKRRPALVLSSIEAFNQPTGHVVLAMITSARNSAWPLDTEIQDLDSAGLPSTSIVRMKLFTLDERLIIRQAGHLGGDDRSRVTRSLQALMPSEITTMG</sequence>
<organism evidence="1 2">
    <name type="scientific">Halomonas cerina</name>
    <dbReference type="NCBI Taxonomy" id="447424"/>
    <lineage>
        <taxon>Bacteria</taxon>
        <taxon>Pseudomonadati</taxon>
        <taxon>Pseudomonadota</taxon>
        <taxon>Gammaproteobacteria</taxon>
        <taxon>Oceanospirillales</taxon>
        <taxon>Halomonadaceae</taxon>
        <taxon>Halomonas</taxon>
    </lineage>
</organism>
<proteinExistence type="predicted"/>
<reference evidence="1 2" key="1">
    <citation type="submission" date="2020-08" db="EMBL/GenBank/DDBJ databases">
        <title>Genomic Encyclopedia of Type Strains, Phase III (KMG-III): the genomes of soil and plant-associated and newly described type strains.</title>
        <authorList>
            <person name="Whitman W."/>
        </authorList>
    </citation>
    <scope>NUCLEOTIDE SEQUENCE [LARGE SCALE GENOMIC DNA]</scope>
    <source>
        <strain evidence="1 2">CECT 7282</strain>
    </source>
</reference>
<dbReference type="EC" id="3.1.-.-" evidence="1"/>
<dbReference type="Proteomes" id="UP000547614">
    <property type="component" value="Unassembled WGS sequence"/>
</dbReference>
<dbReference type="GO" id="GO:0003677">
    <property type="term" value="F:DNA binding"/>
    <property type="evidence" value="ECO:0007669"/>
    <property type="project" value="InterPro"/>
</dbReference>
<dbReference type="RefSeq" id="WP_183325298.1">
    <property type="nucleotide sequence ID" value="NZ_JACHXP010000007.1"/>
</dbReference>
<dbReference type="GO" id="GO:0016787">
    <property type="term" value="F:hydrolase activity"/>
    <property type="evidence" value="ECO:0007669"/>
    <property type="project" value="UniProtKB-KW"/>
</dbReference>
<dbReference type="SUPFAM" id="SSF50118">
    <property type="entry name" value="Cell growth inhibitor/plasmid maintenance toxic component"/>
    <property type="match status" value="1"/>
</dbReference>
<comment type="caution">
    <text evidence="1">The sequence shown here is derived from an EMBL/GenBank/DDBJ whole genome shotgun (WGS) entry which is preliminary data.</text>
</comment>
<keyword evidence="2" id="KW-1185">Reference proteome</keyword>
<dbReference type="EMBL" id="JACHXP010000007">
    <property type="protein sequence ID" value="MBB3190565.1"/>
    <property type="molecule type" value="Genomic_DNA"/>
</dbReference>
<name>A0A839V9H7_9GAMM</name>
<keyword evidence="1" id="KW-0378">Hydrolase</keyword>
<gene>
    <name evidence="1" type="ORF">FHR94_001798</name>
</gene>
<protein>
    <submittedName>
        <fullName evidence="1">mRNA interferase MazF</fullName>
        <ecNumber evidence="1">3.1.-.-</ecNumber>
    </submittedName>
</protein>